<keyword evidence="3 4" id="KW-0961">Cell wall biogenesis/degradation</keyword>
<dbReference type="EMBL" id="CP000733">
    <property type="protein sequence ID" value="ABS77181.2"/>
    <property type="molecule type" value="Genomic_DNA"/>
</dbReference>
<keyword evidence="4 8" id="KW-0449">Lipoprotein</keyword>
<comment type="subcellular location">
    <subcellularLocation>
        <location evidence="4">Cell membrane</location>
        <topology evidence="4">Lipid-anchor</topology>
    </subcellularLocation>
</comment>
<dbReference type="RefSeq" id="WP_010957937.1">
    <property type="nucleotide sequence ID" value="NC_009727.1"/>
</dbReference>
<keyword evidence="4" id="KW-1003">Cell membrane</keyword>
<dbReference type="NCBIfam" id="TIGR00413">
    <property type="entry name" value="rlpA"/>
    <property type="match status" value="1"/>
</dbReference>
<protein>
    <recommendedName>
        <fullName evidence="4">Endolytic peptidoglycan transglycosylase RlpA</fullName>
        <ecNumber evidence="4">4.2.2.-</ecNumber>
    </recommendedName>
</protein>
<dbReference type="CDD" id="cd22268">
    <property type="entry name" value="DPBB_RlpA-like"/>
    <property type="match status" value="1"/>
</dbReference>
<dbReference type="SUPFAM" id="SSF110997">
    <property type="entry name" value="Sporulation related repeat"/>
    <property type="match status" value="1"/>
</dbReference>
<evidence type="ECO:0000256" key="1">
    <source>
        <dbReference type="ARBA" id="ARBA00022729"/>
    </source>
</evidence>
<dbReference type="HOGENOM" id="CLU_042923_3_4_6"/>
<gene>
    <name evidence="4" type="primary">rlpA</name>
    <name evidence="8" type="ordered locus">CBUD_1060</name>
</gene>
<keyword evidence="2 4" id="KW-0456">Lyase</keyword>
<evidence type="ECO:0000259" key="7">
    <source>
        <dbReference type="PROSITE" id="PS51724"/>
    </source>
</evidence>
<organism evidence="8 9">
    <name type="scientific">Coxiella burnetii (strain Dugway 5J108-111)</name>
    <dbReference type="NCBI Taxonomy" id="434922"/>
    <lineage>
        <taxon>Bacteria</taxon>
        <taxon>Pseudomonadati</taxon>
        <taxon>Pseudomonadota</taxon>
        <taxon>Gammaproteobacteria</taxon>
        <taxon>Legionellales</taxon>
        <taxon>Coxiellaceae</taxon>
        <taxon>Coxiella</taxon>
    </lineage>
</organism>
<dbReference type="GO" id="GO:0071555">
    <property type="term" value="P:cell wall organization"/>
    <property type="evidence" value="ECO:0007669"/>
    <property type="project" value="UniProtKB-KW"/>
</dbReference>
<dbReference type="GO" id="GO:0042834">
    <property type="term" value="F:peptidoglycan binding"/>
    <property type="evidence" value="ECO:0007669"/>
    <property type="project" value="InterPro"/>
</dbReference>
<comment type="function">
    <text evidence="4">Lytic transglycosylase with a strong preference for naked glycan strands that lack stem peptides.</text>
</comment>
<keyword evidence="1 6" id="KW-0732">Signal</keyword>
<evidence type="ECO:0000256" key="3">
    <source>
        <dbReference type="ARBA" id="ARBA00023316"/>
    </source>
</evidence>
<dbReference type="InterPro" id="IPR007730">
    <property type="entry name" value="SPOR-like_dom"/>
</dbReference>
<evidence type="ECO:0000256" key="6">
    <source>
        <dbReference type="SAM" id="SignalP"/>
    </source>
</evidence>
<dbReference type="InterPro" id="IPR036680">
    <property type="entry name" value="SPOR-like_sf"/>
</dbReference>
<name>A9KCD6_COXBN</name>
<dbReference type="GO" id="GO:0000270">
    <property type="term" value="P:peptidoglycan metabolic process"/>
    <property type="evidence" value="ECO:0007669"/>
    <property type="project" value="UniProtKB-UniRule"/>
</dbReference>
<evidence type="ECO:0000256" key="2">
    <source>
        <dbReference type="ARBA" id="ARBA00023239"/>
    </source>
</evidence>
<dbReference type="Proteomes" id="UP000008555">
    <property type="component" value="Chromosome"/>
</dbReference>
<comment type="similarity">
    <text evidence="4 5">Belongs to the RlpA family.</text>
</comment>
<dbReference type="InterPro" id="IPR012997">
    <property type="entry name" value="RplA"/>
</dbReference>
<evidence type="ECO:0000313" key="9">
    <source>
        <dbReference type="Proteomes" id="UP000008555"/>
    </source>
</evidence>
<feature type="domain" description="SPOR" evidence="7">
    <location>
        <begin position="185"/>
        <end position="265"/>
    </location>
</feature>
<dbReference type="InterPro" id="IPR009009">
    <property type="entry name" value="RlpA-like_DPBB"/>
</dbReference>
<reference evidence="8 9" key="1">
    <citation type="journal article" date="2009" name="Infect. Immun.">
        <title>Comparative genomics reveal extensive transposon-mediated genomic plasticity and diversity among potential effector proteins within the genus Coxiella.</title>
        <authorList>
            <person name="Beare P.A."/>
            <person name="Unsworth N."/>
            <person name="Andoh M."/>
            <person name="Voth D.E."/>
            <person name="Omsland A."/>
            <person name="Gilk S.D."/>
            <person name="Williams K.P."/>
            <person name="Sobral B.W."/>
            <person name="Kupko J.J.III."/>
            <person name="Porcella S.F."/>
            <person name="Samuel J.E."/>
            <person name="Heinzen R.A."/>
        </authorList>
    </citation>
    <scope>NUCLEOTIDE SEQUENCE [LARGE SCALE GENOMIC DNA]</scope>
    <source>
        <strain evidence="8 9">Dugway 5J108-111</strain>
    </source>
</reference>
<keyword evidence="4" id="KW-0472">Membrane</keyword>
<dbReference type="GO" id="GO:0009279">
    <property type="term" value="C:cell outer membrane"/>
    <property type="evidence" value="ECO:0007669"/>
    <property type="project" value="TreeGrafter"/>
</dbReference>
<dbReference type="SUPFAM" id="SSF50685">
    <property type="entry name" value="Barwin-like endoglucanases"/>
    <property type="match status" value="1"/>
</dbReference>
<dbReference type="AlphaFoldDB" id="A9KCD6"/>
<sequence>MDLTMKKILLPAALIIFLSGCASHIKDGPPHFYVNVNKIPNPKPRPLPRSKYGNPSSYTVNGKRYHVLKTARGYQRRGIASWYGTKFHGQLTSTREPYNMLAMTGASPVLPIPCFVRVTNLSNGRSVVVKINDRGPFAPHRILDLSYAAAKKLGYVNRGTALVEVKAIDFTHPHSPTKSVTLAKAASPSHLFIQLGAFRERTHAENLKRELRAYIKKPIFVLRSIYNQLPLYRVQIGPLSNINESNYLHDELKKLGFGEIITMKE</sequence>
<feature type="signal peptide" evidence="6">
    <location>
        <begin position="1"/>
        <end position="22"/>
    </location>
</feature>
<dbReference type="Gene3D" id="2.40.40.10">
    <property type="entry name" value="RlpA-like domain"/>
    <property type="match status" value="1"/>
</dbReference>
<evidence type="ECO:0000256" key="4">
    <source>
        <dbReference type="HAMAP-Rule" id="MF_02071"/>
    </source>
</evidence>
<dbReference type="Pfam" id="PF03330">
    <property type="entry name" value="DPBB_1"/>
    <property type="match status" value="1"/>
</dbReference>
<proteinExistence type="inferred from homology"/>
<dbReference type="InterPro" id="IPR034718">
    <property type="entry name" value="RlpA"/>
</dbReference>
<dbReference type="HAMAP" id="MF_02071">
    <property type="entry name" value="RlpA"/>
    <property type="match status" value="1"/>
</dbReference>
<dbReference type="PROSITE" id="PS51257">
    <property type="entry name" value="PROKAR_LIPOPROTEIN"/>
    <property type="match status" value="1"/>
</dbReference>
<dbReference type="GO" id="GO:0005886">
    <property type="term" value="C:plasma membrane"/>
    <property type="evidence" value="ECO:0007669"/>
    <property type="project" value="UniProtKB-SubCell"/>
</dbReference>
<keyword evidence="4" id="KW-0564">Palmitate</keyword>
<evidence type="ECO:0000256" key="5">
    <source>
        <dbReference type="RuleBase" id="RU003495"/>
    </source>
</evidence>
<dbReference type="InterPro" id="IPR036908">
    <property type="entry name" value="RlpA-like_sf"/>
</dbReference>
<dbReference type="Pfam" id="PF05036">
    <property type="entry name" value="SPOR"/>
    <property type="match status" value="1"/>
</dbReference>
<dbReference type="KEGG" id="cbd:CBUD_1060"/>
<dbReference type="GO" id="GO:0008932">
    <property type="term" value="F:lytic endotransglycosylase activity"/>
    <property type="evidence" value="ECO:0007669"/>
    <property type="project" value="UniProtKB-UniRule"/>
</dbReference>
<feature type="chain" id="PRO_5009990744" description="Endolytic peptidoglycan transglycosylase RlpA" evidence="6">
    <location>
        <begin position="23"/>
        <end position="265"/>
    </location>
</feature>
<dbReference type="PROSITE" id="PS51724">
    <property type="entry name" value="SPOR"/>
    <property type="match status" value="1"/>
</dbReference>
<evidence type="ECO:0000313" key="8">
    <source>
        <dbReference type="EMBL" id="ABS77181.2"/>
    </source>
</evidence>
<dbReference type="PANTHER" id="PTHR34183">
    <property type="entry name" value="ENDOLYTIC PEPTIDOGLYCAN TRANSGLYCOSYLASE RLPA"/>
    <property type="match status" value="1"/>
</dbReference>
<accession>A9KCD6</accession>
<dbReference type="Gene3D" id="3.30.70.1070">
    <property type="entry name" value="Sporulation related repeat"/>
    <property type="match status" value="1"/>
</dbReference>
<dbReference type="EC" id="4.2.2.-" evidence="4"/>
<dbReference type="PANTHER" id="PTHR34183:SF1">
    <property type="entry name" value="ENDOLYTIC PEPTIDOGLYCAN TRANSGLYCOSYLASE RLPA"/>
    <property type="match status" value="1"/>
</dbReference>